<proteinExistence type="predicted"/>
<sequence>MFLLHKSTILSLSDIFSFPPLKKISRNILTN</sequence>
<organism evidence="1">
    <name type="scientific">virus sp. ct6Ax4</name>
    <dbReference type="NCBI Taxonomy" id="2826791"/>
    <lineage>
        <taxon>Viruses</taxon>
    </lineage>
</organism>
<accession>A0A8S5R678</accession>
<name>A0A8S5R678_9VIRU</name>
<protein>
    <submittedName>
        <fullName evidence="1">Uncharacterized protein</fullName>
    </submittedName>
</protein>
<dbReference type="EMBL" id="BK015824">
    <property type="protein sequence ID" value="DAE26919.1"/>
    <property type="molecule type" value="Genomic_DNA"/>
</dbReference>
<reference evidence="1" key="1">
    <citation type="journal article" date="2021" name="Proc. Natl. Acad. Sci. U.S.A.">
        <title>A Catalog of Tens of Thousands of Viruses from Human Metagenomes Reveals Hidden Associations with Chronic Diseases.</title>
        <authorList>
            <person name="Tisza M.J."/>
            <person name="Buck C.B."/>
        </authorList>
    </citation>
    <scope>NUCLEOTIDE SEQUENCE</scope>
    <source>
        <strain evidence="1">Ct6Ax4</strain>
    </source>
</reference>
<evidence type="ECO:0000313" key="1">
    <source>
        <dbReference type="EMBL" id="DAE26919.1"/>
    </source>
</evidence>